<dbReference type="Proteomes" id="UP001596915">
    <property type="component" value="Unassembled WGS sequence"/>
</dbReference>
<sequence>MAQRFQPSAFFHAESHVLSSLPGLWSALVPSIGRGRPERLELLPGSTSGPSRFAPERTRGSWAMVAAALAPPRECPAIPTLFLSTAGLPVPSAAGAMTEARRDELDAIDPGWCPVWDTGWQRYYRLVQNHVQAGGTLPTTEGDVVVQGEDLGR</sequence>
<gene>
    <name evidence="1" type="ORF">ACFQ2K_50435</name>
</gene>
<comment type="caution">
    <text evidence="1">The sequence shown here is derived from an EMBL/GenBank/DDBJ whole genome shotgun (WGS) entry which is preliminary data.</text>
</comment>
<accession>A0ABW2XA53</accession>
<keyword evidence="2" id="KW-1185">Reference proteome</keyword>
<proteinExistence type="predicted"/>
<name>A0ABW2XA53_9ACTN</name>
<protein>
    <submittedName>
        <fullName evidence="1">Uncharacterized protein</fullName>
    </submittedName>
</protein>
<dbReference type="EMBL" id="JBHTGL010000008">
    <property type="protein sequence ID" value="MFD0629622.1"/>
    <property type="molecule type" value="Genomic_DNA"/>
</dbReference>
<evidence type="ECO:0000313" key="1">
    <source>
        <dbReference type="EMBL" id="MFD0629622.1"/>
    </source>
</evidence>
<organism evidence="1 2">
    <name type="scientific">Streptomyces sanglieri</name>
    <dbReference type="NCBI Taxonomy" id="193460"/>
    <lineage>
        <taxon>Bacteria</taxon>
        <taxon>Bacillati</taxon>
        <taxon>Actinomycetota</taxon>
        <taxon>Actinomycetes</taxon>
        <taxon>Kitasatosporales</taxon>
        <taxon>Streptomycetaceae</taxon>
        <taxon>Streptomyces</taxon>
    </lineage>
</organism>
<evidence type="ECO:0000313" key="2">
    <source>
        <dbReference type="Proteomes" id="UP001596915"/>
    </source>
</evidence>
<reference evidence="2" key="1">
    <citation type="journal article" date="2019" name="Int. J. Syst. Evol. Microbiol.">
        <title>The Global Catalogue of Microorganisms (GCM) 10K type strain sequencing project: providing services to taxonomists for standard genome sequencing and annotation.</title>
        <authorList>
            <consortium name="The Broad Institute Genomics Platform"/>
            <consortium name="The Broad Institute Genome Sequencing Center for Infectious Disease"/>
            <person name="Wu L."/>
            <person name="Ma J."/>
        </authorList>
    </citation>
    <scope>NUCLEOTIDE SEQUENCE [LARGE SCALE GENOMIC DNA]</scope>
    <source>
        <strain evidence="2">JCM 12607</strain>
    </source>
</reference>